<dbReference type="Gene3D" id="2.20.25.10">
    <property type="match status" value="1"/>
</dbReference>
<keyword evidence="2" id="KW-1185">Reference proteome</keyword>
<dbReference type="InterPro" id="IPR005651">
    <property type="entry name" value="Trm112-like"/>
</dbReference>
<proteinExistence type="predicted"/>
<reference evidence="2" key="1">
    <citation type="journal article" date="2019" name="Int. J. Syst. Evol. Microbiol.">
        <title>The Global Catalogue of Microorganisms (GCM) 10K type strain sequencing project: providing services to taxonomists for standard genome sequencing and annotation.</title>
        <authorList>
            <consortium name="The Broad Institute Genomics Platform"/>
            <consortium name="The Broad Institute Genome Sequencing Center for Infectious Disease"/>
            <person name="Wu L."/>
            <person name="Ma J."/>
        </authorList>
    </citation>
    <scope>NUCLEOTIDE SEQUENCE [LARGE SCALE GENOMIC DNA]</scope>
    <source>
        <strain evidence="2">JCM 18050</strain>
    </source>
</reference>
<comment type="caution">
    <text evidence="1">The sequence shown here is derived from an EMBL/GenBank/DDBJ whole genome shotgun (WGS) entry which is preliminary data.</text>
</comment>
<dbReference type="EMBL" id="BAABHY010000001">
    <property type="protein sequence ID" value="GAA5105265.1"/>
    <property type="molecule type" value="Genomic_DNA"/>
</dbReference>
<name>A0ABP9N3L2_9GAMM</name>
<accession>A0ABP9N3L2</accession>
<sequence>MKQKLLDAIACPKCFGKLDYNEQQQTLSCLNDQLIYTVVDGIAVLIEDEAKTLDLTNNKATL</sequence>
<dbReference type="Proteomes" id="UP001500171">
    <property type="component" value="Unassembled WGS sequence"/>
</dbReference>
<protein>
    <submittedName>
        <fullName evidence="1">Uncharacterized protein</fullName>
    </submittedName>
</protein>
<evidence type="ECO:0000313" key="2">
    <source>
        <dbReference type="Proteomes" id="UP001500171"/>
    </source>
</evidence>
<organism evidence="1 2">
    <name type="scientific">Orbus sasakiae</name>
    <dbReference type="NCBI Taxonomy" id="1078475"/>
    <lineage>
        <taxon>Bacteria</taxon>
        <taxon>Pseudomonadati</taxon>
        <taxon>Pseudomonadota</taxon>
        <taxon>Gammaproteobacteria</taxon>
        <taxon>Orbales</taxon>
        <taxon>Orbaceae</taxon>
        <taxon>Orbus</taxon>
    </lineage>
</organism>
<dbReference type="Pfam" id="PF03966">
    <property type="entry name" value="Trm112p"/>
    <property type="match status" value="1"/>
</dbReference>
<evidence type="ECO:0000313" key="1">
    <source>
        <dbReference type="EMBL" id="GAA5105265.1"/>
    </source>
</evidence>
<dbReference type="SUPFAM" id="SSF158997">
    <property type="entry name" value="Trm112p-like"/>
    <property type="match status" value="1"/>
</dbReference>
<gene>
    <name evidence="1" type="ORF">GCM10023211_03870</name>
</gene>